<evidence type="ECO:0000256" key="1">
    <source>
        <dbReference type="ARBA" id="ARBA00009437"/>
    </source>
</evidence>
<dbReference type="RefSeq" id="WP_338888682.1">
    <property type="nucleotide sequence ID" value="NZ_CP147846.1"/>
</dbReference>
<dbReference type="InterPro" id="IPR036388">
    <property type="entry name" value="WH-like_DNA-bd_sf"/>
</dbReference>
<accession>A0ABZ2PH57</accession>
<name>A0ABZ2PH57_9NOCA</name>
<reference evidence="7 8" key="1">
    <citation type="submission" date="2024-03" db="EMBL/GenBank/DDBJ databases">
        <title>Natural products discovery in diverse microorganisms through a two-stage MS feature dereplication strategy.</title>
        <authorList>
            <person name="Zhang R."/>
        </authorList>
    </citation>
    <scope>NUCLEOTIDE SEQUENCE [LARGE SCALE GENOMIC DNA]</scope>
    <source>
        <strain evidence="7 8">18930</strain>
    </source>
</reference>
<evidence type="ECO:0000259" key="6">
    <source>
        <dbReference type="PROSITE" id="PS50931"/>
    </source>
</evidence>
<evidence type="ECO:0000313" key="8">
    <source>
        <dbReference type="Proteomes" id="UP001432000"/>
    </source>
</evidence>
<dbReference type="EMBL" id="CP147846">
    <property type="protein sequence ID" value="WXG68461.1"/>
    <property type="molecule type" value="Genomic_DNA"/>
</dbReference>
<dbReference type="PROSITE" id="PS50931">
    <property type="entry name" value="HTH_LYSR"/>
    <property type="match status" value="1"/>
</dbReference>
<feature type="domain" description="HTH lysR-type" evidence="6">
    <location>
        <begin position="9"/>
        <end position="66"/>
    </location>
</feature>
<comment type="similarity">
    <text evidence="1">Belongs to the LysR transcriptional regulatory family.</text>
</comment>
<sequence>MTLQPTPQLDLRRLRQFVAVADTGSLTAAAAMLFVSQQAMSSAMRQLEKDVGVRLLERHGRATVLTAAGHELRQGASMLLAAADALGASTRRAALGEAPPFVVGHTPAITSEEAFSKIEPIRASMPERSVTVRQTFPDQIHDALVDGTVDVVLRRGVMTPPDLATAILHYDPLNLAVDSKHVLAGHTDISLPDIADWPLAVWAPPGNSFYTDFLVSACRRAGFEPTLSVNIIQGTPPVTAVVGTDRVALVTAHAGPALNGQVRVLNLADAPRVPVQAVWLPHTISHARTALLEAGKP</sequence>
<dbReference type="InterPro" id="IPR036390">
    <property type="entry name" value="WH_DNA-bd_sf"/>
</dbReference>
<dbReference type="PRINTS" id="PR00039">
    <property type="entry name" value="HTHLYSR"/>
</dbReference>
<dbReference type="InterPro" id="IPR000847">
    <property type="entry name" value="LysR_HTH_N"/>
</dbReference>
<keyword evidence="4" id="KW-0010">Activator</keyword>
<keyword evidence="8" id="KW-1185">Reference proteome</keyword>
<organism evidence="7 8">
    <name type="scientific">Rhodococcus sovatensis</name>
    <dbReference type="NCBI Taxonomy" id="1805840"/>
    <lineage>
        <taxon>Bacteria</taxon>
        <taxon>Bacillati</taxon>
        <taxon>Actinomycetota</taxon>
        <taxon>Actinomycetes</taxon>
        <taxon>Mycobacteriales</taxon>
        <taxon>Nocardiaceae</taxon>
        <taxon>Rhodococcus</taxon>
    </lineage>
</organism>
<dbReference type="Proteomes" id="UP001432000">
    <property type="component" value="Chromosome"/>
</dbReference>
<keyword evidence="2" id="KW-0805">Transcription regulation</keyword>
<protein>
    <submittedName>
        <fullName evidence="7">LysR family transcriptional regulator</fullName>
    </submittedName>
</protein>
<keyword evidence="5" id="KW-0804">Transcription</keyword>
<dbReference type="Gene3D" id="3.40.190.10">
    <property type="entry name" value="Periplasmic binding protein-like II"/>
    <property type="match status" value="2"/>
</dbReference>
<evidence type="ECO:0000256" key="2">
    <source>
        <dbReference type="ARBA" id="ARBA00023015"/>
    </source>
</evidence>
<evidence type="ECO:0000256" key="3">
    <source>
        <dbReference type="ARBA" id="ARBA00023125"/>
    </source>
</evidence>
<proteinExistence type="inferred from homology"/>
<evidence type="ECO:0000256" key="4">
    <source>
        <dbReference type="ARBA" id="ARBA00023159"/>
    </source>
</evidence>
<dbReference type="SUPFAM" id="SSF46785">
    <property type="entry name" value="Winged helix' DNA-binding domain"/>
    <property type="match status" value="1"/>
</dbReference>
<gene>
    <name evidence="7" type="ORF">WDS16_25270</name>
</gene>
<evidence type="ECO:0000256" key="5">
    <source>
        <dbReference type="ARBA" id="ARBA00023163"/>
    </source>
</evidence>
<dbReference type="SUPFAM" id="SSF53850">
    <property type="entry name" value="Periplasmic binding protein-like II"/>
    <property type="match status" value="1"/>
</dbReference>
<dbReference type="PANTHER" id="PTHR30346:SF28">
    <property type="entry name" value="HTH-TYPE TRANSCRIPTIONAL REGULATOR CYNR"/>
    <property type="match status" value="1"/>
</dbReference>
<dbReference type="InterPro" id="IPR005119">
    <property type="entry name" value="LysR_subst-bd"/>
</dbReference>
<dbReference type="Gene3D" id="1.10.10.10">
    <property type="entry name" value="Winged helix-like DNA-binding domain superfamily/Winged helix DNA-binding domain"/>
    <property type="match status" value="1"/>
</dbReference>
<dbReference type="PANTHER" id="PTHR30346">
    <property type="entry name" value="TRANSCRIPTIONAL DUAL REGULATOR HCAR-RELATED"/>
    <property type="match status" value="1"/>
</dbReference>
<dbReference type="Pfam" id="PF03466">
    <property type="entry name" value="LysR_substrate"/>
    <property type="match status" value="1"/>
</dbReference>
<dbReference type="Pfam" id="PF00126">
    <property type="entry name" value="HTH_1"/>
    <property type="match status" value="1"/>
</dbReference>
<keyword evidence="3" id="KW-0238">DNA-binding</keyword>
<evidence type="ECO:0000313" key="7">
    <source>
        <dbReference type="EMBL" id="WXG68461.1"/>
    </source>
</evidence>